<evidence type="ECO:0000313" key="2">
    <source>
        <dbReference type="EMBL" id="SEH76591.1"/>
    </source>
</evidence>
<sequence>MDNFAEQLVKKNETKSDKNRRILFLIVGGLFTLSILALSLLQIRNPIISVLGFFLAAAAGYGTYNFFQNTYVEYEYSFTNGELDVDKIIAKKKRREMLSTNVRQFTAFGKYSDDIEETDDMTIVFATDNIASHEYYADFTDESVGSARLVFSPDERMLENITKFLPAKLRTKLPEKNEL</sequence>
<dbReference type="Proteomes" id="UP000183190">
    <property type="component" value="Unassembled WGS sequence"/>
</dbReference>
<organism evidence="2 3">
    <name type="scientific">Ruminococcus flavefaciens</name>
    <dbReference type="NCBI Taxonomy" id="1265"/>
    <lineage>
        <taxon>Bacteria</taxon>
        <taxon>Bacillati</taxon>
        <taxon>Bacillota</taxon>
        <taxon>Clostridia</taxon>
        <taxon>Eubacteriales</taxon>
        <taxon>Oscillospiraceae</taxon>
        <taxon>Ruminococcus</taxon>
    </lineage>
</organism>
<feature type="transmembrane region" description="Helical" evidence="1">
    <location>
        <begin position="47"/>
        <end position="67"/>
    </location>
</feature>
<protein>
    <submittedName>
        <fullName evidence="2">Uncharacterized protein</fullName>
    </submittedName>
</protein>
<keyword evidence="1" id="KW-1133">Transmembrane helix</keyword>
<evidence type="ECO:0000256" key="1">
    <source>
        <dbReference type="SAM" id="Phobius"/>
    </source>
</evidence>
<proteinExistence type="predicted"/>
<dbReference type="EMBL" id="FNWV01000010">
    <property type="protein sequence ID" value="SEH76591.1"/>
    <property type="molecule type" value="Genomic_DNA"/>
</dbReference>
<keyword evidence="1" id="KW-0472">Membrane</keyword>
<feature type="transmembrane region" description="Helical" evidence="1">
    <location>
        <begin position="21"/>
        <end position="41"/>
    </location>
</feature>
<dbReference type="RefSeq" id="WP_074718068.1">
    <property type="nucleotide sequence ID" value="NZ_FNWV01000010.1"/>
</dbReference>
<reference evidence="2 3" key="1">
    <citation type="submission" date="2016-10" db="EMBL/GenBank/DDBJ databases">
        <authorList>
            <person name="de Groot N.N."/>
        </authorList>
    </citation>
    <scope>NUCLEOTIDE SEQUENCE [LARGE SCALE GENOMIC DNA]</scope>
    <source>
        <strain evidence="2 3">YAD2003</strain>
    </source>
</reference>
<keyword evidence="1" id="KW-0812">Transmembrane</keyword>
<accession>A0A1H6KX54</accession>
<gene>
    <name evidence="2" type="ORF">SAMN02910265_02575</name>
</gene>
<name>A0A1H6KX54_RUMFL</name>
<dbReference type="AlphaFoldDB" id="A0A1H6KX54"/>
<dbReference type="OrthoDB" id="2062630at2"/>
<evidence type="ECO:0000313" key="3">
    <source>
        <dbReference type="Proteomes" id="UP000183190"/>
    </source>
</evidence>